<feature type="region of interest" description="Disordered" evidence="8">
    <location>
        <begin position="194"/>
        <end position="223"/>
    </location>
</feature>
<dbReference type="GO" id="GO:0071555">
    <property type="term" value="P:cell wall organization"/>
    <property type="evidence" value="ECO:0007669"/>
    <property type="project" value="UniProtKB-KW"/>
</dbReference>
<dbReference type="InterPro" id="IPR013616">
    <property type="entry name" value="Chitin_synth_N"/>
</dbReference>
<dbReference type="SUPFAM" id="SSF53448">
    <property type="entry name" value="Nucleotide-diphospho-sugar transferases"/>
    <property type="match status" value="1"/>
</dbReference>
<evidence type="ECO:0000256" key="6">
    <source>
        <dbReference type="ARBA" id="ARBA00023136"/>
    </source>
</evidence>
<comment type="subcellular location">
    <subcellularLocation>
        <location evidence="7">Cell membrane</location>
        <topology evidence="7">Multi-pass membrane protein</topology>
    </subcellularLocation>
    <subcellularLocation>
        <location evidence="1">Membrane</location>
        <topology evidence="1">Multi-pass membrane protein</topology>
    </subcellularLocation>
</comment>
<feature type="compositionally biased region" description="Basic and acidic residues" evidence="8">
    <location>
        <begin position="45"/>
        <end position="58"/>
    </location>
</feature>
<evidence type="ECO:0000259" key="9">
    <source>
        <dbReference type="Pfam" id="PF08407"/>
    </source>
</evidence>
<feature type="transmembrane region" description="Helical" evidence="7">
    <location>
        <begin position="894"/>
        <end position="914"/>
    </location>
</feature>
<comment type="catalytic activity">
    <reaction evidence="7">
        <text>[(1-&gt;4)-N-acetyl-beta-D-glucosaminyl](n) + UDP-N-acetyl-alpha-D-glucosamine = [(1-&gt;4)-N-acetyl-beta-D-glucosaminyl](n+1) + UDP + H(+)</text>
        <dbReference type="Rhea" id="RHEA:16637"/>
        <dbReference type="Rhea" id="RHEA-COMP:9593"/>
        <dbReference type="Rhea" id="RHEA-COMP:9595"/>
        <dbReference type="ChEBI" id="CHEBI:15378"/>
        <dbReference type="ChEBI" id="CHEBI:17029"/>
        <dbReference type="ChEBI" id="CHEBI:57705"/>
        <dbReference type="ChEBI" id="CHEBI:58223"/>
        <dbReference type="EC" id="2.4.1.16"/>
    </reaction>
</comment>
<keyword evidence="7" id="KW-0808">Transferase</keyword>
<feature type="transmembrane region" description="Helical" evidence="7">
    <location>
        <begin position="754"/>
        <end position="773"/>
    </location>
</feature>
<dbReference type="InterPro" id="IPR004835">
    <property type="entry name" value="Chitin_synth"/>
</dbReference>
<feature type="transmembrane region" description="Helical" evidence="7">
    <location>
        <begin position="719"/>
        <end position="742"/>
    </location>
</feature>
<keyword evidence="3 7" id="KW-0328">Glycosyltransferase</keyword>
<keyword evidence="11" id="KW-1185">Reference proteome</keyword>
<feature type="region of interest" description="Disordered" evidence="8">
    <location>
        <begin position="1"/>
        <end position="149"/>
    </location>
</feature>
<dbReference type="EC" id="2.4.1.16" evidence="2 7"/>
<accession>A0AAV5RFM8</accession>
<dbReference type="PANTHER" id="PTHR22914">
    <property type="entry name" value="CHITIN SYNTHASE"/>
    <property type="match status" value="1"/>
</dbReference>
<feature type="transmembrane region" description="Helical" evidence="7">
    <location>
        <begin position="793"/>
        <end position="810"/>
    </location>
</feature>
<feature type="compositionally biased region" description="Acidic residues" evidence="8">
    <location>
        <begin position="197"/>
        <end position="208"/>
    </location>
</feature>
<protein>
    <recommendedName>
        <fullName evidence="2 7">Chitin synthase</fullName>
        <ecNumber evidence="2 7">2.4.1.16</ecNumber>
    </recommendedName>
</protein>
<evidence type="ECO:0000256" key="5">
    <source>
        <dbReference type="ARBA" id="ARBA00022989"/>
    </source>
</evidence>
<keyword evidence="7" id="KW-1003">Cell membrane</keyword>
<dbReference type="AlphaFoldDB" id="A0AAV5RFM8"/>
<evidence type="ECO:0000256" key="1">
    <source>
        <dbReference type="ARBA" id="ARBA00004141"/>
    </source>
</evidence>
<comment type="function">
    <text evidence="7">Polymerizes chitin, a structural polymer of the cell wall and septum, by transferring the sugar moiety of UDP-GlcNAc to the non-reducing end of the growing chitin polymer.</text>
</comment>
<gene>
    <name evidence="10" type="ORF">DASB73_005310</name>
</gene>
<comment type="caution">
    <text evidence="10">The sequence shown here is derived from an EMBL/GenBank/DDBJ whole genome shotgun (WGS) entry which is preliminary data.</text>
</comment>
<keyword evidence="4 7" id="KW-0812">Transmembrane</keyword>
<evidence type="ECO:0000256" key="4">
    <source>
        <dbReference type="ARBA" id="ARBA00022692"/>
    </source>
</evidence>
<proteinExistence type="inferred from homology"/>
<dbReference type="EMBL" id="BTGC01000003">
    <property type="protein sequence ID" value="GMM49573.1"/>
    <property type="molecule type" value="Genomic_DNA"/>
</dbReference>
<evidence type="ECO:0000256" key="3">
    <source>
        <dbReference type="ARBA" id="ARBA00022676"/>
    </source>
</evidence>
<dbReference type="GO" id="GO:0006031">
    <property type="term" value="P:chitin biosynthetic process"/>
    <property type="evidence" value="ECO:0007669"/>
    <property type="project" value="UniProtKB-UniRule"/>
</dbReference>
<dbReference type="GO" id="GO:0004100">
    <property type="term" value="F:chitin synthase activity"/>
    <property type="evidence" value="ECO:0007669"/>
    <property type="project" value="UniProtKB-UniRule"/>
</dbReference>
<dbReference type="GO" id="GO:0005886">
    <property type="term" value="C:plasma membrane"/>
    <property type="evidence" value="ECO:0007669"/>
    <property type="project" value="UniProtKB-SubCell"/>
</dbReference>
<keyword evidence="6 7" id="KW-0472">Membrane</keyword>
<dbReference type="Proteomes" id="UP001362899">
    <property type="component" value="Unassembled WGS sequence"/>
</dbReference>
<dbReference type="PANTHER" id="PTHR22914:SF38">
    <property type="entry name" value="CHITIN SYNTHASE 2"/>
    <property type="match status" value="1"/>
</dbReference>
<keyword evidence="5 7" id="KW-1133">Transmembrane helix</keyword>
<keyword evidence="7" id="KW-0961">Cell wall biogenesis/degradation</keyword>
<dbReference type="Pfam" id="PF01644">
    <property type="entry name" value="Chitin_synth_1"/>
    <property type="match status" value="1"/>
</dbReference>
<feature type="transmembrane region" description="Helical" evidence="7">
    <location>
        <begin position="688"/>
        <end position="707"/>
    </location>
</feature>
<dbReference type="Pfam" id="PF08407">
    <property type="entry name" value="Chitin_synth_1N"/>
    <property type="match status" value="1"/>
</dbReference>
<feature type="transmembrane region" description="Helical" evidence="7">
    <location>
        <begin position="926"/>
        <end position="947"/>
    </location>
</feature>
<comment type="similarity">
    <text evidence="7">Belongs to the chitin synthase family.</text>
</comment>
<feature type="domain" description="Chitin synthase N-terminal" evidence="9">
    <location>
        <begin position="225"/>
        <end position="290"/>
    </location>
</feature>
<evidence type="ECO:0000256" key="7">
    <source>
        <dbReference type="RuleBase" id="RU366040"/>
    </source>
</evidence>
<organism evidence="10 11">
    <name type="scientific">Starmerella bacillaris</name>
    <name type="common">Yeast</name>
    <name type="synonym">Candida zemplinina</name>
    <dbReference type="NCBI Taxonomy" id="1247836"/>
    <lineage>
        <taxon>Eukaryota</taxon>
        <taxon>Fungi</taxon>
        <taxon>Dikarya</taxon>
        <taxon>Ascomycota</taxon>
        <taxon>Saccharomycotina</taxon>
        <taxon>Dipodascomycetes</taxon>
        <taxon>Dipodascales</taxon>
        <taxon>Trichomonascaceae</taxon>
        <taxon>Starmerella</taxon>
    </lineage>
</organism>
<dbReference type="GO" id="GO:0030428">
    <property type="term" value="C:cell septum"/>
    <property type="evidence" value="ECO:0007669"/>
    <property type="project" value="TreeGrafter"/>
</dbReference>
<name>A0AAV5RFM8_STABA</name>
<dbReference type="CDD" id="cd04190">
    <property type="entry name" value="Chitin_synth_C"/>
    <property type="match status" value="1"/>
</dbReference>
<dbReference type="InterPro" id="IPR029044">
    <property type="entry name" value="Nucleotide-diphossugar_trans"/>
</dbReference>
<sequence>MDESSSSHRPLPEAPQPVANSSVRGSPSRGEISPFRDSSVSPARSLRESQRGSPDRSPFKSQRGNPFVENPFGSGSRPVSPVHMPMISPDRNHSVHGSPYGSPARRVHNSDDESSFSYDTPARELPPSPVYDTSSANLLDHMSPSRNRSVTSMMTSYSLDKEEDFDIGVKLGLNGSDNSRYRNDGESVFSSISTIADDNDDDDDDAYEDIYPPSNPQPRRNKTVSRKQVKLVRGNLVLDCPIPTKLYSFLPRRDLDEFVYMRYSACTADPDEFAESGFTIRPAIYDRGTELCVCITMYNEDEILFTRTLHAVFKNIAYLCQRKRSKVWGPQGWKKVVVTIIADGRQKISPRVLDALAAMGVYQDGVAKNLVNGESVQAHVFEYTAQVSITPEMRFQGAEKQLMPVQIIFCMKEKNARKINSHRWFFNAICPQLNPNVVVLLDVGTKPSTPTLYHLWKAFDEDSNVGGACGEIKTMIGKFGKDLLNPLVAAQNFEYKISNILDKPFESVFGYISVLPGALSAYRYRALENDPTTGEGPLCSYFKGENLDKIDGKSAGIFEKNMYLAEDRILCWELIGKRNEQWVLKYVKEAKGETDVPDTLAEFISQRRRWLNGALFAAVYSQAHFSQIWYTSHSFIRKFCLHLEFIYQFFSMLFTFFSLANYYLAVYYVAGSVAGNSSAAIKGGGGEALFIIVKYLMTLAIAAQFILSLGNRPQGARALFMTTVVILSLITTYVTVIGLYFVCKTFAVSGNSDVSVHTLLTIVIALIGTYGVYGLMSVLFFDPWHIFTSAVQYFLLVPLYVCTLQIYAFCNTHDVTWGTKGDTVQHMDLGAAVVMKDAKGKDIVEIDIPSEQIDIDTGYENALHSLRERIPEEAKPVDHQTKQQDYFREIRSRVVLVWMLCNLLLVMLVTQFIKIDNPGNNVYLQIVLWSTFVFAIIRAIGSTGFLLKQAARSLHKTHLHTKEKFASWKNTYQSN</sequence>
<reference evidence="10 11" key="1">
    <citation type="journal article" date="2023" name="Elife">
        <title>Identification of key yeast species and microbe-microbe interactions impacting larval growth of Drosophila in the wild.</title>
        <authorList>
            <person name="Mure A."/>
            <person name="Sugiura Y."/>
            <person name="Maeda R."/>
            <person name="Honda K."/>
            <person name="Sakurai N."/>
            <person name="Takahashi Y."/>
            <person name="Watada M."/>
            <person name="Katoh T."/>
            <person name="Gotoh A."/>
            <person name="Gotoh Y."/>
            <person name="Taniguchi I."/>
            <person name="Nakamura K."/>
            <person name="Hayashi T."/>
            <person name="Katayama T."/>
            <person name="Uemura T."/>
            <person name="Hattori Y."/>
        </authorList>
    </citation>
    <scope>NUCLEOTIDE SEQUENCE [LARGE SCALE GENOMIC DNA]</scope>
    <source>
        <strain evidence="10 11">SB-73</strain>
    </source>
</reference>
<evidence type="ECO:0000256" key="2">
    <source>
        <dbReference type="ARBA" id="ARBA00012543"/>
    </source>
</evidence>
<evidence type="ECO:0000313" key="10">
    <source>
        <dbReference type="EMBL" id="GMM49573.1"/>
    </source>
</evidence>
<evidence type="ECO:0000313" key="11">
    <source>
        <dbReference type="Proteomes" id="UP001362899"/>
    </source>
</evidence>
<evidence type="ECO:0000256" key="8">
    <source>
        <dbReference type="SAM" id="MobiDB-lite"/>
    </source>
</evidence>
<feature type="transmembrane region" description="Helical" evidence="7">
    <location>
        <begin position="645"/>
        <end position="668"/>
    </location>
</feature>